<proteinExistence type="predicted"/>
<feature type="region of interest" description="Disordered" evidence="1">
    <location>
        <begin position="36"/>
        <end position="73"/>
    </location>
</feature>
<gene>
    <name evidence="2" type="ORF">GCM10009863_45650</name>
</gene>
<sequence>MLMPIMDSGSRPKNPAVEKVLVPGAEKIARYGLANGDSCRSEAGADQGAGGADGVGGTKGAAASFPRRRTRRR</sequence>
<protein>
    <submittedName>
        <fullName evidence="2">Uncharacterized protein</fullName>
    </submittedName>
</protein>
<dbReference type="Proteomes" id="UP001501447">
    <property type="component" value="Unassembled WGS sequence"/>
</dbReference>
<keyword evidence="3" id="KW-1185">Reference proteome</keyword>
<accession>A0ABP6CT24</accession>
<organism evidence="2 3">
    <name type="scientific">Streptomyces axinellae</name>
    <dbReference type="NCBI Taxonomy" id="552788"/>
    <lineage>
        <taxon>Bacteria</taxon>
        <taxon>Bacillati</taxon>
        <taxon>Actinomycetota</taxon>
        <taxon>Actinomycetes</taxon>
        <taxon>Kitasatosporales</taxon>
        <taxon>Streptomycetaceae</taxon>
        <taxon>Streptomyces</taxon>
    </lineage>
</organism>
<dbReference type="EMBL" id="BAAARJ010000015">
    <property type="protein sequence ID" value="GAA2625785.1"/>
    <property type="molecule type" value="Genomic_DNA"/>
</dbReference>
<evidence type="ECO:0000256" key="1">
    <source>
        <dbReference type="SAM" id="MobiDB-lite"/>
    </source>
</evidence>
<evidence type="ECO:0000313" key="2">
    <source>
        <dbReference type="EMBL" id="GAA2625785.1"/>
    </source>
</evidence>
<feature type="compositionally biased region" description="Gly residues" evidence="1">
    <location>
        <begin position="47"/>
        <end position="59"/>
    </location>
</feature>
<reference evidence="3" key="1">
    <citation type="journal article" date="2019" name="Int. J. Syst. Evol. Microbiol.">
        <title>The Global Catalogue of Microorganisms (GCM) 10K type strain sequencing project: providing services to taxonomists for standard genome sequencing and annotation.</title>
        <authorList>
            <consortium name="The Broad Institute Genomics Platform"/>
            <consortium name="The Broad Institute Genome Sequencing Center for Infectious Disease"/>
            <person name="Wu L."/>
            <person name="Ma J."/>
        </authorList>
    </citation>
    <scope>NUCLEOTIDE SEQUENCE [LARGE SCALE GENOMIC DNA]</scope>
    <source>
        <strain evidence="3">JCM 16373</strain>
    </source>
</reference>
<name>A0ABP6CT24_9ACTN</name>
<comment type="caution">
    <text evidence="2">The sequence shown here is derived from an EMBL/GenBank/DDBJ whole genome shotgun (WGS) entry which is preliminary data.</text>
</comment>
<evidence type="ECO:0000313" key="3">
    <source>
        <dbReference type="Proteomes" id="UP001501447"/>
    </source>
</evidence>